<evidence type="ECO:0000256" key="5">
    <source>
        <dbReference type="ARBA" id="ARBA00023163"/>
    </source>
</evidence>
<dbReference type="CDD" id="cd06171">
    <property type="entry name" value="Sigma70_r4"/>
    <property type="match status" value="1"/>
</dbReference>
<evidence type="ECO:0000256" key="3">
    <source>
        <dbReference type="ARBA" id="ARBA00023082"/>
    </source>
</evidence>
<feature type="region of interest" description="Disordered" evidence="6">
    <location>
        <begin position="113"/>
        <end position="136"/>
    </location>
</feature>
<accession>A0A7Y9RUF7</accession>
<dbReference type="Proteomes" id="UP000544110">
    <property type="component" value="Unassembled WGS sequence"/>
</dbReference>
<feature type="domain" description="RNA polymerase sigma-70 region 2" evidence="7">
    <location>
        <begin position="45"/>
        <end position="110"/>
    </location>
</feature>
<dbReference type="RefSeq" id="WP_179517957.1">
    <property type="nucleotide sequence ID" value="NZ_JACCAC010000001.1"/>
</dbReference>
<keyword evidence="3" id="KW-0731">Sigma factor</keyword>
<gene>
    <name evidence="9" type="ORF">BJ989_001835</name>
</gene>
<keyword evidence="4" id="KW-0238">DNA-binding</keyword>
<name>A0A7Y9RUF7_9ACTN</name>
<reference evidence="9 10" key="1">
    <citation type="submission" date="2020-07" db="EMBL/GenBank/DDBJ databases">
        <title>Sequencing the genomes of 1000 actinobacteria strains.</title>
        <authorList>
            <person name="Klenk H.-P."/>
        </authorList>
    </citation>
    <scope>NUCLEOTIDE SEQUENCE [LARGE SCALE GENOMIC DNA]</scope>
    <source>
        <strain evidence="9 10">DSM 24552</strain>
    </source>
</reference>
<organism evidence="9 10">
    <name type="scientific">Nocardioides perillae</name>
    <dbReference type="NCBI Taxonomy" id="1119534"/>
    <lineage>
        <taxon>Bacteria</taxon>
        <taxon>Bacillati</taxon>
        <taxon>Actinomycetota</taxon>
        <taxon>Actinomycetes</taxon>
        <taxon>Propionibacteriales</taxon>
        <taxon>Nocardioidaceae</taxon>
        <taxon>Nocardioides</taxon>
    </lineage>
</organism>
<dbReference type="SUPFAM" id="SSF88946">
    <property type="entry name" value="Sigma2 domain of RNA polymerase sigma factors"/>
    <property type="match status" value="1"/>
</dbReference>
<dbReference type="InterPro" id="IPR039425">
    <property type="entry name" value="RNA_pol_sigma-70-like"/>
</dbReference>
<dbReference type="Pfam" id="PF08281">
    <property type="entry name" value="Sigma70_r4_2"/>
    <property type="match status" value="1"/>
</dbReference>
<dbReference type="InterPro" id="IPR013324">
    <property type="entry name" value="RNA_pol_sigma_r3/r4-like"/>
</dbReference>
<dbReference type="GO" id="GO:0003677">
    <property type="term" value="F:DNA binding"/>
    <property type="evidence" value="ECO:0007669"/>
    <property type="project" value="UniProtKB-KW"/>
</dbReference>
<dbReference type="InterPro" id="IPR014325">
    <property type="entry name" value="RNA_pol_sigma-E_actinobac"/>
</dbReference>
<feature type="region of interest" description="Disordered" evidence="6">
    <location>
        <begin position="1"/>
        <end position="36"/>
    </location>
</feature>
<dbReference type="InterPro" id="IPR013325">
    <property type="entry name" value="RNA_pol_sigma_r2"/>
</dbReference>
<keyword evidence="10" id="KW-1185">Reference proteome</keyword>
<dbReference type="SUPFAM" id="SSF88659">
    <property type="entry name" value="Sigma3 and sigma4 domains of RNA polymerase sigma factors"/>
    <property type="match status" value="1"/>
</dbReference>
<evidence type="ECO:0000313" key="10">
    <source>
        <dbReference type="Proteomes" id="UP000544110"/>
    </source>
</evidence>
<dbReference type="Gene3D" id="1.10.10.10">
    <property type="entry name" value="Winged helix-like DNA-binding domain superfamily/Winged helix DNA-binding domain"/>
    <property type="match status" value="1"/>
</dbReference>
<evidence type="ECO:0000256" key="6">
    <source>
        <dbReference type="SAM" id="MobiDB-lite"/>
    </source>
</evidence>
<dbReference type="InterPro" id="IPR007627">
    <property type="entry name" value="RNA_pol_sigma70_r2"/>
</dbReference>
<sequence length="206" mass="22324">MSRGAPAAGSSRVPPDGEHGSRGGGAAGSPGAPDRSGADQALVELYAAHWARLVRLAVLLVHDRTAAEDVVQDAFLATHARWDRLRDHDRAAAYLRQAVVNRARSELRHRGVVRRHEEREAAAPHPAAPGSDTSALDADRRAAVLDALRQLPGRQREVVVLRHYLQLSEAEVADTLGLSRGAVKSHTSRASARLRTILATYWEDQP</sequence>
<dbReference type="NCBIfam" id="TIGR02937">
    <property type="entry name" value="sigma70-ECF"/>
    <property type="match status" value="1"/>
</dbReference>
<dbReference type="Pfam" id="PF04542">
    <property type="entry name" value="Sigma70_r2"/>
    <property type="match status" value="1"/>
</dbReference>
<evidence type="ECO:0000256" key="2">
    <source>
        <dbReference type="ARBA" id="ARBA00023015"/>
    </source>
</evidence>
<comment type="similarity">
    <text evidence="1">Belongs to the sigma-70 factor family. ECF subfamily.</text>
</comment>
<keyword evidence="2" id="KW-0805">Transcription regulation</keyword>
<evidence type="ECO:0000259" key="7">
    <source>
        <dbReference type="Pfam" id="PF04542"/>
    </source>
</evidence>
<evidence type="ECO:0000313" key="9">
    <source>
        <dbReference type="EMBL" id="NYG55531.1"/>
    </source>
</evidence>
<evidence type="ECO:0000256" key="1">
    <source>
        <dbReference type="ARBA" id="ARBA00010641"/>
    </source>
</evidence>
<keyword evidence="5" id="KW-0804">Transcription</keyword>
<dbReference type="PANTHER" id="PTHR43133:SF50">
    <property type="entry name" value="ECF RNA POLYMERASE SIGMA FACTOR SIGM"/>
    <property type="match status" value="1"/>
</dbReference>
<proteinExistence type="inferred from homology"/>
<evidence type="ECO:0000256" key="4">
    <source>
        <dbReference type="ARBA" id="ARBA00023125"/>
    </source>
</evidence>
<dbReference type="GO" id="GO:0006352">
    <property type="term" value="P:DNA-templated transcription initiation"/>
    <property type="evidence" value="ECO:0007669"/>
    <property type="project" value="InterPro"/>
</dbReference>
<dbReference type="GO" id="GO:0016987">
    <property type="term" value="F:sigma factor activity"/>
    <property type="evidence" value="ECO:0007669"/>
    <property type="project" value="UniProtKB-KW"/>
</dbReference>
<dbReference type="PANTHER" id="PTHR43133">
    <property type="entry name" value="RNA POLYMERASE ECF-TYPE SIGMA FACTO"/>
    <property type="match status" value="1"/>
</dbReference>
<dbReference type="AlphaFoldDB" id="A0A7Y9RUF7"/>
<feature type="compositionally biased region" description="Basic and acidic residues" evidence="6">
    <location>
        <begin position="113"/>
        <end position="122"/>
    </location>
</feature>
<protein>
    <submittedName>
        <fullName evidence="9">RNA polymerase sigma-70 factor (Sigma-E family)</fullName>
    </submittedName>
</protein>
<dbReference type="Gene3D" id="1.10.1740.10">
    <property type="match status" value="1"/>
</dbReference>
<feature type="domain" description="RNA polymerase sigma factor 70 region 4 type 2" evidence="8">
    <location>
        <begin position="142"/>
        <end position="194"/>
    </location>
</feature>
<dbReference type="InterPro" id="IPR014284">
    <property type="entry name" value="RNA_pol_sigma-70_dom"/>
</dbReference>
<dbReference type="NCBIfam" id="TIGR02983">
    <property type="entry name" value="SigE-fam_strep"/>
    <property type="match status" value="1"/>
</dbReference>
<dbReference type="InterPro" id="IPR013249">
    <property type="entry name" value="RNA_pol_sigma70_r4_t2"/>
</dbReference>
<comment type="caution">
    <text evidence="9">The sequence shown here is derived from an EMBL/GenBank/DDBJ whole genome shotgun (WGS) entry which is preliminary data.</text>
</comment>
<dbReference type="EMBL" id="JACCAC010000001">
    <property type="protein sequence ID" value="NYG55531.1"/>
    <property type="molecule type" value="Genomic_DNA"/>
</dbReference>
<dbReference type="InterPro" id="IPR036388">
    <property type="entry name" value="WH-like_DNA-bd_sf"/>
</dbReference>
<evidence type="ECO:0000259" key="8">
    <source>
        <dbReference type="Pfam" id="PF08281"/>
    </source>
</evidence>